<dbReference type="Proteomes" id="UP001595816">
    <property type="component" value="Unassembled WGS sequence"/>
</dbReference>
<evidence type="ECO:0008006" key="4">
    <source>
        <dbReference type="Google" id="ProtNLM"/>
    </source>
</evidence>
<keyword evidence="1" id="KW-0812">Transmembrane</keyword>
<comment type="caution">
    <text evidence="2">The sequence shown here is derived from an EMBL/GenBank/DDBJ whole genome shotgun (WGS) entry which is preliminary data.</text>
</comment>
<sequence length="60" mass="6663">MRYKLYARLGELMHPAKRDRGEGPVPYVILVALIGAVAVLVYWGVRGIAQGWLDKVPTTP</sequence>
<evidence type="ECO:0000313" key="2">
    <source>
        <dbReference type="EMBL" id="MFC4130493.1"/>
    </source>
</evidence>
<keyword evidence="1" id="KW-1133">Transmembrane helix</keyword>
<reference evidence="3" key="1">
    <citation type="journal article" date="2019" name="Int. J. Syst. Evol. Microbiol.">
        <title>The Global Catalogue of Microorganisms (GCM) 10K type strain sequencing project: providing services to taxonomists for standard genome sequencing and annotation.</title>
        <authorList>
            <consortium name="The Broad Institute Genomics Platform"/>
            <consortium name="The Broad Institute Genome Sequencing Center for Infectious Disease"/>
            <person name="Wu L."/>
            <person name="Ma J."/>
        </authorList>
    </citation>
    <scope>NUCLEOTIDE SEQUENCE [LARGE SCALE GENOMIC DNA]</scope>
    <source>
        <strain evidence="3">CGMCC 4.7289</strain>
    </source>
</reference>
<feature type="transmembrane region" description="Helical" evidence="1">
    <location>
        <begin position="25"/>
        <end position="45"/>
    </location>
</feature>
<dbReference type="EMBL" id="JBHSAY010000005">
    <property type="protein sequence ID" value="MFC4130493.1"/>
    <property type="molecule type" value="Genomic_DNA"/>
</dbReference>
<evidence type="ECO:0000256" key="1">
    <source>
        <dbReference type="SAM" id="Phobius"/>
    </source>
</evidence>
<protein>
    <recommendedName>
        <fullName evidence="4">DUF2970 domain-containing protein</fullName>
    </recommendedName>
</protein>
<proteinExistence type="predicted"/>
<keyword evidence="3" id="KW-1185">Reference proteome</keyword>
<name>A0ABV8LJ09_9ACTN</name>
<organism evidence="2 3">
    <name type="scientific">Hamadaea flava</name>
    <dbReference type="NCBI Taxonomy" id="1742688"/>
    <lineage>
        <taxon>Bacteria</taxon>
        <taxon>Bacillati</taxon>
        <taxon>Actinomycetota</taxon>
        <taxon>Actinomycetes</taxon>
        <taxon>Micromonosporales</taxon>
        <taxon>Micromonosporaceae</taxon>
        <taxon>Hamadaea</taxon>
    </lineage>
</organism>
<evidence type="ECO:0000313" key="3">
    <source>
        <dbReference type="Proteomes" id="UP001595816"/>
    </source>
</evidence>
<gene>
    <name evidence="2" type="ORF">ACFOZ4_07745</name>
</gene>
<dbReference type="RefSeq" id="WP_253757792.1">
    <property type="nucleotide sequence ID" value="NZ_JAMZDZ010000001.1"/>
</dbReference>
<accession>A0ABV8LJ09</accession>
<keyword evidence="1" id="KW-0472">Membrane</keyword>